<accession>A0ABT1M6R5</accession>
<protein>
    <submittedName>
        <fullName evidence="1">Uncharacterized protein</fullName>
    </submittedName>
</protein>
<comment type="caution">
    <text evidence="1">The sequence shown here is derived from an EMBL/GenBank/DDBJ whole genome shotgun (WGS) entry which is preliminary data.</text>
</comment>
<keyword evidence="2" id="KW-1185">Reference proteome</keyword>
<dbReference type="SUPFAM" id="SSF51905">
    <property type="entry name" value="FAD/NAD(P)-binding domain"/>
    <property type="match status" value="1"/>
</dbReference>
<gene>
    <name evidence="1" type="ORF">NM203_19990</name>
</gene>
<dbReference type="Proteomes" id="UP001651690">
    <property type="component" value="Unassembled WGS sequence"/>
</dbReference>
<name>A0ABT1M6R5_9MYCO</name>
<reference evidence="1 2" key="1">
    <citation type="submission" date="2022-06" db="EMBL/GenBank/DDBJ databases">
        <title>Mycolicibacterium sp. CAU 1645 isolated from seawater.</title>
        <authorList>
            <person name="Kim W."/>
        </authorList>
    </citation>
    <scope>NUCLEOTIDE SEQUENCE [LARGE SCALE GENOMIC DNA]</scope>
    <source>
        <strain evidence="1 2">CAU 1645</strain>
    </source>
</reference>
<evidence type="ECO:0000313" key="1">
    <source>
        <dbReference type="EMBL" id="MCP9274477.1"/>
    </source>
</evidence>
<dbReference type="EMBL" id="JANDBD010000008">
    <property type="protein sequence ID" value="MCP9274477.1"/>
    <property type="molecule type" value="Genomic_DNA"/>
</dbReference>
<proteinExistence type="predicted"/>
<organism evidence="1 2">
    <name type="scientific">Mycolicibacterium arenosum</name>
    <dbReference type="NCBI Taxonomy" id="2952157"/>
    <lineage>
        <taxon>Bacteria</taxon>
        <taxon>Bacillati</taxon>
        <taxon>Actinomycetota</taxon>
        <taxon>Actinomycetes</taxon>
        <taxon>Mycobacteriales</taxon>
        <taxon>Mycobacteriaceae</taxon>
        <taxon>Mycolicibacterium</taxon>
    </lineage>
</organism>
<sequence length="289" mass="30359">MGAGPSALAGAVATADMGATVLLATPLADRGPARSNVALQQRVGGFLGSWARLDMDEETDHYLTALVEDYCAPGDFSGDSRMTVRAVSAMPSGGSAAAFIGSRLGKWNATCLASPYGLLFSSVSGWRTSKMRTEDGQSIEVQALGTVSSGDLAAGFDATWWLRSEARARGVEEHRFTELRRIVFDDGRIVGIELDTADGVLAVGIRRGLALSSGSAPAGQLPRTVHSAGGEDLQLCIVGQPASRFLRVELLGTVVPERPLCTASGKRLRDALRDTRSLPSLAGRCGKPR</sequence>
<dbReference type="InterPro" id="IPR036188">
    <property type="entry name" value="FAD/NAD-bd_sf"/>
</dbReference>
<dbReference type="RefSeq" id="WP_255062033.1">
    <property type="nucleotide sequence ID" value="NZ_JANDBD010000008.1"/>
</dbReference>
<evidence type="ECO:0000313" key="2">
    <source>
        <dbReference type="Proteomes" id="UP001651690"/>
    </source>
</evidence>